<evidence type="ECO:0000313" key="1">
    <source>
        <dbReference type="EMBL" id="SFG46500.1"/>
    </source>
</evidence>
<dbReference type="OrthoDB" id="1440611at2"/>
<protein>
    <submittedName>
        <fullName evidence="1">Uncharacterized protein</fullName>
    </submittedName>
</protein>
<organism evidence="1 2">
    <name type="scientific">Pontibacter chinhatensis</name>
    <dbReference type="NCBI Taxonomy" id="1436961"/>
    <lineage>
        <taxon>Bacteria</taxon>
        <taxon>Pseudomonadati</taxon>
        <taxon>Bacteroidota</taxon>
        <taxon>Cytophagia</taxon>
        <taxon>Cytophagales</taxon>
        <taxon>Hymenobacteraceae</taxon>
        <taxon>Pontibacter</taxon>
    </lineage>
</organism>
<dbReference type="Proteomes" id="UP000198724">
    <property type="component" value="Unassembled WGS sequence"/>
</dbReference>
<reference evidence="2" key="1">
    <citation type="submission" date="2016-10" db="EMBL/GenBank/DDBJ databases">
        <authorList>
            <person name="Varghese N."/>
            <person name="Submissions S."/>
        </authorList>
    </citation>
    <scope>NUCLEOTIDE SEQUENCE [LARGE SCALE GENOMIC DNA]</scope>
    <source>
        <strain evidence="2">LP51</strain>
    </source>
</reference>
<dbReference type="EMBL" id="FOOT01000002">
    <property type="protein sequence ID" value="SFG46500.1"/>
    <property type="molecule type" value="Genomic_DNA"/>
</dbReference>
<dbReference type="PROSITE" id="PS51257">
    <property type="entry name" value="PROKAR_LIPOPROTEIN"/>
    <property type="match status" value="1"/>
</dbReference>
<gene>
    <name evidence="1" type="ORF">SAMN05421739_102609</name>
</gene>
<name>A0A1I2S179_9BACT</name>
<dbReference type="STRING" id="1436961.SAMN05421739_102609"/>
<dbReference type="AlphaFoldDB" id="A0A1I2S179"/>
<dbReference type="RefSeq" id="WP_139217784.1">
    <property type="nucleotide sequence ID" value="NZ_FOOT01000002.1"/>
</dbReference>
<proteinExistence type="predicted"/>
<keyword evidence="2" id="KW-1185">Reference proteome</keyword>
<sequence length="147" mass="16762">MRPILIFVAAAMLLFSCSHEHKTGEAGHHDGHAAHTELALNNGERWQADEATNDNIAQLQQLMEEHLSQPDADEPEAVYELGRNMQLGFQEVFDECRMKGPEHDMLHVYLMPMLEDVKALESSRVEDALAARDRLAEQLEAYQIYFK</sequence>
<evidence type="ECO:0000313" key="2">
    <source>
        <dbReference type="Proteomes" id="UP000198724"/>
    </source>
</evidence>
<accession>A0A1I2S179</accession>